<dbReference type="InterPro" id="IPR003778">
    <property type="entry name" value="CT_A_B"/>
</dbReference>
<reference evidence="5 6" key="1">
    <citation type="journal article" date="2014" name="Int. J. Syst. Evol. Microbiol.">
        <title>Arthrobacter pityocampae sp. nov., isolated from Thaumetopoea pityocampa (Lep., Thaumetopoeidae).</title>
        <authorList>
            <person name="Ince I.A."/>
            <person name="Demirbag Z."/>
            <person name="Kati H."/>
        </authorList>
    </citation>
    <scope>NUCLEOTIDE SEQUENCE [LARGE SCALE GENOMIC DNA]</scope>
    <source>
        <strain evidence="5 6">Tp2</strain>
    </source>
</reference>
<keyword evidence="3" id="KW-0067">ATP-binding</keyword>
<keyword evidence="6" id="KW-1185">Reference proteome</keyword>
<dbReference type="RefSeq" id="WP_104122698.1">
    <property type="nucleotide sequence ID" value="NZ_PRKW01000007.1"/>
</dbReference>
<sequence length="320" mass="33352">MAFDILEPGLATSVQDQGRFGHYNVGIPQGGAMDQLSASMANALVGNTPGDAVLECAYLGPRFTTDADAVIAVTGAPVEVRVNGTPMTEWSRLTLAAGDEVSFGMLSGGTRYYIAVQGGVDVPEILGSRSTYALGALGGLQGRTLKAGDTVPVGAPSGSLPTMDEIPEVLRPVYAKEVTIRIMPGLYDHRLTAEGMETLLSAAWKLTPVADRTGLRYAGPDLEWKPRTQPFGAGSDPSNIVDAGYAIGSIQVPGGKEPIVLHRDAVSGGGYAMVATVISADMDVVARSAPGTLTYFEPVTMEQALAARADAAKVRRAVWG</sequence>
<feature type="domain" description="Carboxyltransferase" evidence="4">
    <location>
        <begin position="24"/>
        <end position="312"/>
    </location>
</feature>
<dbReference type="PANTHER" id="PTHR43309">
    <property type="entry name" value="5-OXOPROLINASE SUBUNIT C"/>
    <property type="match status" value="1"/>
</dbReference>
<dbReference type="SUPFAM" id="SSF50891">
    <property type="entry name" value="Cyclophilin-like"/>
    <property type="match status" value="1"/>
</dbReference>
<dbReference type="PANTHER" id="PTHR43309:SF3">
    <property type="entry name" value="5-OXOPROLINASE SUBUNIT C"/>
    <property type="match status" value="1"/>
</dbReference>
<evidence type="ECO:0000256" key="3">
    <source>
        <dbReference type="ARBA" id="ARBA00022840"/>
    </source>
</evidence>
<dbReference type="Pfam" id="PF02626">
    <property type="entry name" value="CT_A_B"/>
    <property type="match status" value="1"/>
</dbReference>
<proteinExistence type="predicted"/>
<dbReference type="SMART" id="SM00797">
    <property type="entry name" value="AHS2"/>
    <property type="match status" value="1"/>
</dbReference>
<evidence type="ECO:0000313" key="6">
    <source>
        <dbReference type="Proteomes" id="UP000239297"/>
    </source>
</evidence>
<dbReference type="OrthoDB" id="9768696at2"/>
<dbReference type="NCBIfam" id="TIGR00724">
    <property type="entry name" value="urea_amlyse_rel"/>
    <property type="match status" value="1"/>
</dbReference>
<dbReference type="InterPro" id="IPR029000">
    <property type="entry name" value="Cyclophilin-like_dom_sf"/>
</dbReference>
<dbReference type="AlphaFoldDB" id="A0A2S5ITW6"/>
<dbReference type="InterPro" id="IPR052708">
    <property type="entry name" value="PxpC"/>
</dbReference>
<dbReference type="Gene3D" id="2.40.100.10">
    <property type="entry name" value="Cyclophilin-like"/>
    <property type="match status" value="1"/>
</dbReference>
<dbReference type="EMBL" id="PRKW01000007">
    <property type="protein sequence ID" value="PPB48004.1"/>
    <property type="molecule type" value="Genomic_DNA"/>
</dbReference>
<gene>
    <name evidence="5" type="ORF">C4K88_16240</name>
</gene>
<comment type="caution">
    <text evidence="5">The sequence shown here is derived from an EMBL/GenBank/DDBJ whole genome shotgun (WGS) entry which is preliminary data.</text>
</comment>
<dbReference type="GO" id="GO:0016787">
    <property type="term" value="F:hydrolase activity"/>
    <property type="evidence" value="ECO:0007669"/>
    <property type="project" value="UniProtKB-KW"/>
</dbReference>
<dbReference type="Proteomes" id="UP000239297">
    <property type="component" value="Unassembled WGS sequence"/>
</dbReference>
<evidence type="ECO:0000256" key="2">
    <source>
        <dbReference type="ARBA" id="ARBA00022801"/>
    </source>
</evidence>
<organism evidence="5 6">
    <name type="scientific">Arthrobacter pityocampae</name>
    <dbReference type="NCBI Taxonomy" id="547334"/>
    <lineage>
        <taxon>Bacteria</taxon>
        <taxon>Bacillati</taxon>
        <taxon>Actinomycetota</taxon>
        <taxon>Actinomycetes</taxon>
        <taxon>Micrococcales</taxon>
        <taxon>Micrococcaceae</taxon>
        <taxon>Arthrobacter</taxon>
    </lineage>
</organism>
<protein>
    <submittedName>
        <fullName evidence="5">Allophanate hydrolase</fullName>
    </submittedName>
</protein>
<evidence type="ECO:0000256" key="1">
    <source>
        <dbReference type="ARBA" id="ARBA00022741"/>
    </source>
</evidence>
<evidence type="ECO:0000313" key="5">
    <source>
        <dbReference type="EMBL" id="PPB48004.1"/>
    </source>
</evidence>
<keyword evidence="2 5" id="KW-0378">Hydrolase</keyword>
<dbReference type="GO" id="GO:0005524">
    <property type="term" value="F:ATP binding"/>
    <property type="evidence" value="ECO:0007669"/>
    <property type="project" value="UniProtKB-KW"/>
</dbReference>
<evidence type="ECO:0000259" key="4">
    <source>
        <dbReference type="SMART" id="SM00797"/>
    </source>
</evidence>
<name>A0A2S5ITW6_9MICC</name>
<keyword evidence="1" id="KW-0547">Nucleotide-binding</keyword>
<accession>A0A2S5ITW6</accession>